<evidence type="ECO:0000313" key="1">
    <source>
        <dbReference type="EMBL" id="JAD36930.1"/>
    </source>
</evidence>
<sequence>MDVNLYQEFVEFSANGLSPLHCEAIREFPSRPLPLQEQSEESMAHLRSF</sequence>
<reference evidence="1" key="2">
    <citation type="journal article" date="2015" name="Data Brief">
        <title>Shoot transcriptome of the giant reed, Arundo donax.</title>
        <authorList>
            <person name="Barrero R.A."/>
            <person name="Guerrero F.D."/>
            <person name="Moolhuijzen P."/>
            <person name="Goolsby J.A."/>
            <person name="Tidwell J."/>
            <person name="Bellgard S.E."/>
            <person name="Bellgard M.I."/>
        </authorList>
    </citation>
    <scope>NUCLEOTIDE SEQUENCE</scope>
    <source>
        <tissue evidence="1">Shoot tissue taken approximately 20 cm above the soil surface</tissue>
    </source>
</reference>
<proteinExistence type="predicted"/>
<accession>A0A0A8ZJK6</accession>
<dbReference type="AlphaFoldDB" id="A0A0A8ZJK6"/>
<dbReference type="EMBL" id="GBRH01260965">
    <property type="protein sequence ID" value="JAD36930.1"/>
    <property type="molecule type" value="Transcribed_RNA"/>
</dbReference>
<name>A0A0A8ZJK6_ARUDO</name>
<reference evidence="1" key="1">
    <citation type="submission" date="2014-09" db="EMBL/GenBank/DDBJ databases">
        <authorList>
            <person name="Magalhaes I.L.F."/>
            <person name="Oliveira U."/>
            <person name="Santos F.R."/>
            <person name="Vidigal T.H.D.A."/>
            <person name="Brescovit A.D."/>
            <person name="Santos A.J."/>
        </authorList>
    </citation>
    <scope>NUCLEOTIDE SEQUENCE</scope>
    <source>
        <tissue evidence="1">Shoot tissue taken approximately 20 cm above the soil surface</tissue>
    </source>
</reference>
<protein>
    <submittedName>
        <fullName evidence="1">Uncharacterized protein</fullName>
    </submittedName>
</protein>
<organism evidence="1">
    <name type="scientific">Arundo donax</name>
    <name type="common">Giant reed</name>
    <name type="synonym">Donax arundinaceus</name>
    <dbReference type="NCBI Taxonomy" id="35708"/>
    <lineage>
        <taxon>Eukaryota</taxon>
        <taxon>Viridiplantae</taxon>
        <taxon>Streptophyta</taxon>
        <taxon>Embryophyta</taxon>
        <taxon>Tracheophyta</taxon>
        <taxon>Spermatophyta</taxon>
        <taxon>Magnoliopsida</taxon>
        <taxon>Liliopsida</taxon>
        <taxon>Poales</taxon>
        <taxon>Poaceae</taxon>
        <taxon>PACMAD clade</taxon>
        <taxon>Arundinoideae</taxon>
        <taxon>Arundineae</taxon>
        <taxon>Arundo</taxon>
    </lineage>
</organism>